<dbReference type="EMBL" id="CP007174">
    <property type="protein sequence ID" value="AIF85092.1"/>
    <property type="molecule type" value="Genomic_DNA"/>
</dbReference>
<dbReference type="KEGG" id="nev:NTE_03057"/>
<dbReference type="STRING" id="1459636.NTE_03057"/>
<evidence type="ECO:0000313" key="2">
    <source>
        <dbReference type="Proteomes" id="UP000028194"/>
    </source>
</evidence>
<keyword evidence="1" id="KW-0418">Kinase</keyword>
<dbReference type="PANTHER" id="PTHR41930:SF1">
    <property type="entry name" value="DEPHOSPHO-COA KINASE"/>
    <property type="match status" value="1"/>
</dbReference>
<organism evidence="1 2">
    <name type="scientific">Candidatus Nitrososphaera evergladensis SR1</name>
    <dbReference type="NCBI Taxonomy" id="1459636"/>
    <lineage>
        <taxon>Archaea</taxon>
        <taxon>Nitrososphaerota</taxon>
        <taxon>Nitrososphaeria</taxon>
        <taxon>Nitrososphaerales</taxon>
        <taxon>Nitrososphaeraceae</taxon>
        <taxon>Nitrososphaera</taxon>
    </lineage>
</organism>
<dbReference type="AlphaFoldDB" id="A0A075MWR9"/>
<name>A0A075MWR9_9ARCH</name>
<protein>
    <submittedName>
        <fullName evidence="1">Dephospho-CoA kinase</fullName>
    </submittedName>
</protein>
<reference evidence="1 2" key="1">
    <citation type="journal article" date="2014" name="PLoS ONE">
        <title>Genome Sequence of Candidatus Nitrososphaera evergladensis from Group I.1b Enriched from Everglades Soil Reveals Novel Genomic Features of the Ammonia-Oxidizing Archaea.</title>
        <authorList>
            <person name="Zhalnina K.V."/>
            <person name="Dias R."/>
            <person name="Leonard M.T."/>
            <person name="Dorr de Quadros P."/>
            <person name="Camargo F.A."/>
            <person name="Drew J.C."/>
            <person name="Farmerie W.G."/>
            <person name="Daroub S.H."/>
            <person name="Triplett E.W."/>
        </authorList>
    </citation>
    <scope>NUCLEOTIDE SEQUENCE [LARGE SCALE GENOMIC DNA]</scope>
    <source>
        <strain evidence="1 2">SR1</strain>
    </source>
</reference>
<dbReference type="HOGENOM" id="CLU_096329_1_0_2"/>
<dbReference type="InterPro" id="IPR027417">
    <property type="entry name" value="P-loop_NTPase"/>
</dbReference>
<evidence type="ECO:0000313" key="1">
    <source>
        <dbReference type="EMBL" id="AIF85092.1"/>
    </source>
</evidence>
<dbReference type="Pfam" id="PF13207">
    <property type="entry name" value="AAA_17"/>
    <property type="match status" value="1"/>
</dbReference>
<sequence>MPDKKKRLIVCLTGMPGAGKSTVASYLKEKGFSVITMGDAVREEAKRQKLEPTDANLGSMMLKLRKELGQGAVAHLILKKLERDGNKNNLVIDGIRSIPEVEVLKKVGEVRLLAIHASQDTRFKHLTERGRSDAPTNQDEFAGRDKRELSVGISEAIALADETLSNNEITIDQLKEKAYAIVKGWLAEAAAEAR</sequence>
<keyword evidence="1" id="KW-0808">Transferase</keyword>
<accession>A0A075MWR9</accession>
<gene>
    <name evidence="1" type="ORF">NTE_03057</name>
</gene>
<dbReference type="SUPFAM" id="SSF52540">
    <property type="entry name" value="P-loop containing nucleoside triphosphate hydrolases"/>
    <property type="match status" value="1"/>
</dbReference>
<dbReference type="Proteomes" id="UP000028194">
    <property type="component" value="Chromosome"/>
</dbReference>
<dbReference type="eggNOG" id="arCOG01045">
    <property type="taxonomic scope" value="Archaea"/>
</dbReference>
<proteinExistence type="predicted"/>
<keyword evidence="2" id="KW-1185">Reference proteome</keyword>
<dbReference type="GO" id="GO:0016301">
    <property type="term" value="F:kinase activity"/>
    <property type="evidence" value="ECO:0007669"/>
    <property type="project" value="UniProtKB-KW"/>
</dbReference>
<dbReference type="RefSeq" id="WP_226987033.1">
    <property type="nucleotide sequence ID" value="NZ_CP007174.1"/>
</dbReference>
<dbReference type="GeneID" id="41598725"/>
<dbReference type="PANTHER" id="PTHR41930">
    <property type="entry name" value="UPF0200 PROTEIN MJ1399"/>
    <property type="match status" value="1"/>
</dbReference>
<dbReference type="Gene3D" id="3.40.50.300">
    <property type="entry name" value="P-loop containing nucleotide triphosphate hydrolases"/>
    <property type="match status" value="1"/>
</dbReference>